<name>A0A1V0DYE5_9CAUD</name>
<evidence type="ECO:0000313" key="1">
    <source>
        <dbReference type="EMBL" id="ARB06147.1"/>
    </source>
</evidence>
<proteinExistence type="predicted"/>
<dbReference type="EMBL" id="KY606587">
    <property type="protein sequence ID" value="ARB06147.1"/>
    <property type="molecule type" value="Genomic_DNA"/>
</dbReference>
<dbReference type="OrthoDB" id="3635at10239"/>
<sequence>MKTEFNLIRPACDFAGVISTDASVHILGGRMETANKKLIVSQPVDGLPDMTVAAVDLDFVLRKMPDVESVKVNKTFATLNPSTGSSTRIKLMPDGKPYKKPDIETTDIVDIAGLLNGIDEVLPFSVGDPTRPWSEGARFDGTKITATNSTMLIQANMAESCGLDGITISREALQYIAQRGDALKAWGVSERGILLEYHDGGWALVARMSMEMPDNAVTMINGINDWSDMQEVDDEYRAALEFTSDFAEKAVEIHADKIFGARYSSEHDEPATTNLGDVDKAVFDPKNLVLVARVANEIGFDRYPNPVPFTTPGGSKGLIAGLIE</sequence>
<reference evidence="1 2" key="1">
    <citation type="submission" date="2017-02" db="EMBL/GenBank/DDBJ databases">
        <title>A novel roseosiphophage isolated from the oligotrophic South China Sea.</title>
        <authorList>
            <person name="Yang Y."/>
            <person name="Cai L."/>
            <person name="Zhang R."/>
        </authorList>
    </citation>
    <scope>NUCLEOTIDE SEQUENCE [LARGE SCALE GENOMIC DNA]</scope>
</reference>
<dbReference type="Proteomes" id="UP000224401">
    <property type="component" value="Segment"/>
</dbReference>
<organism evidence="1 2">
    <name type="scientific">Dinoroseobacter phage vB_DshS-R5C</name>
    <dbReference type="NCBI Taxonomy" id="1965368"/>
    <lineage>
        <taxon>Viruses</taxon>
        <taxon>Duplodnaviria</taxon>
        <taxon>Heunggongvirae</taxon>
        <taxon>Uroviricota</taxon>
        <taxon>Caudoviricetes</taxon>
        <taxon>Nanhaivirus</taxon>
        <taxon>Nanhaivirus D5C</taxon>
    </lineage>
</organism>
<gene>
    <name evidence="1" type="ORF">vBDshSR5C_93</name>
</gene>
<accession>A0A1V0DYE5</accession>
<evidence type="ECO:0000313" key="2">
    <source>
        <dbReference type="Proteomes" id="UP000224401"/>
    </source>
</evidence>
<keyword evidence="2" id="KW-1185">Reference proteome</keyword>
<protein>
    <submittedName>
        <fullName evidence="1">Uncharacterized protein</fullName>
    </submittedName>
</protein>